<dbReference type="PROSITE" id="PS51918">
    <property type="entry name" value="RADICAL_SAM"/>
    <property type="match status" value="1"/>
</dbReference>
<keyword evidence="10 12" id="KW-0456">Lyase</keyword>
<comment type="cofactor">
    <cofactor evidence="12">
        <name>[4Fe-4S] cluster</name>
        <dbReference type="ChEBI" id="CHEBI:49883"/>
    </cofactor>
    <text evidence="12">Binds 2 [4Fe-4S] clusters. Binds 1 [4Fe-4S] cluster coordinated with 3 cysteines and an exchangeable S-adenosyl-L-methionine and 1 [4Fe-4S] cluster coordinated with 3 cysteines and the GTP-derived substrate.</text>
</comment>
<keyword evidence="15" id="KW-1185">Reference proteome</keyword>
<feature type="binding site" evidence="12">
    <location>
        <position position="313"/>
    </location>
    <ligand>
        <name>[4Fe-4S] cluster</name>
        <dbReference type="ChEBI" id="CHEBI:49883"/>
        <label>2</label>
        <note>4Fe-4S-substrate</note>
    </ligand>
</feature>
<feature type="binding site" evidence="12">
    <location>
        <position position="66"/>
    </location>
    <ligand>
        <name>[4Fe-4S] cluster</name>
        <dbReference type="ChEBI" id="CHEBI:49883"/>
        <label>1</label>
        <note>4Fe-4S-S-AdoMet</note>
    </ligand>
</feature>
<feature type="binding site" evidence="12">
    <location>
        <begin position="301"/>
        <end position="303"/>
    </location>
    <ligand>
        <name>GTP</name>
        <dbReference type="ChEBI" id="CHEBI:37565"/>
    </ligand>
</feature>
<dbReference type="CDD" id="cd21117">
    <property type="entry name" value="Twitch_MoaA"/>
    <property type="match status" value="1"/>
</dbReference>
<accession>A0A5C6AWP9</accession>
<evidence type="ECO:0000256" key="11">
    <source>
        <dbReference type="ARBA" id="ARBA00048697"/>
    </source>
</evidence>
<evidence type="ECO:0000256" key="9">
    <source>
        <dbReference type="ARBA" id="ARBA00023150"/>
    </source>
</evidence>
<evidence type="ECO:0000256" key="10">
    <source>
        <dbReference type="ARBA" id="ARBA00023239"/>
    </source>
</evidence>
<feature type="binding site" evidence="12">
    <location>
        <position position="161"/>
    </location>
    <ligand>
        <name>S-adenosyl-L-methionine</name>
        <dbReference type="ChEBI" id="CHEBI:59789"/>
    </ligand>
</feature>
<protein>
    <recommendedName>
        <fullName evidence="1 12">GTP 3',8-cyclase</fullName>
        <ecNumber evidence="1 12">4.1.99.22</ecNumber>
    </recommendedName>
    <alternativeName>
        <fullName evidence="12">Molybdenum cofactor biosynthesis protein A</fullName>
    </alternativeName>
</protein>
<dbReference type="InterPro" id="IPR000385">
    <property type="entry name" value="MoaA_NifB_PqqE_Fe-S-bd_CS"/>
</dbReference>
<comment type="pathway">
    <text evidence="12">Cofactor biosynthesis; molybdopterin biosynthesis.</text>
</comment>
<feature type="binding site" evidence="12">
    <location>
        <position position="296"/>
    </location>
    <ligand>
        <name>[4Fe-4S] cluster</name>
        <dbReference type="ChEBI" id="CHEBI:49883"/>
        <label>2</label>
        <note>4Fe-4S-substrate</note>
    </ligand>
</feature>
<dbReference type="InterPro" id="IPR013785">
    <property type="entry name" value="Aldolase_TIM"/>
</dbReference>
<comment type="caution">
    <text evidence="14">The sequence shown here is derived from an EMBL/GenBank/DDBJ whole genome shotgun (WGS) entry which is preliminary data.</text>
</comment>
<dbReference type="EC" id="4.1.99.22" evidence="1 12"/>
<feature type="binding site" evidence="12">
    <location>
        <position position="137"/>
    </location>
    <ligand>
        <name>GTP</name>
        <dbReference type="ChEBI" id="CHEBI:37565"/>
    </ligand>
</feature>
<keyword evidence="2 12" id="KW-0004">4Fe-4S</keyword>
<dbReference type="InterPro" id="IPR006638">
    <property type="entry name" value="Elp3/MiaA/NifB-like_rSAM"/>
</dbReference>
<comment type="subunit">
    <text evidence="12">Monomer and homodimer.</text>
</comment>
<dbReference type="PROSITE" id="PS01305">
    <property type="entry name" value="MOAA_NIFB_PQQE"/>
    <property type="match status" value="1"/>
</dbReference>
<organism evidence="14 15">
    <name type="scientific">Stieleria varia</name>
    <dbReference type="NCBI Taxonomy" id="2528005"/>
    <lineage>
        <taxon>Bacteria</taxon>
        <taxon>Pseudomonadati</taxon>
        <taxon>Planctomycetota</taxon>
        <taxon>Planctomycetia</taxon>
        <taxon>Pirellulales</taxon>
        <taxon>Pirellulaceae</taxon>
        <taxon>Stieleria</taxon>
    </lineage>
</organism>
<dbReference type="GO" id="GO:0061798">
    <property type="term" value="F:GTP 3',8'-cyclase activity"/>
    <property type="evidence" value="ECO:0007669"/>
    <property type="project" value="UniProtKB-UniRule"/>
</dbReference>
<evidence type="ECO:0000256" key="4">
    <source>
        <dbReference type="ARBA" id="ARBA00022723"/>
    </source>
</evidence>
<evidence type="ECO:0000256" key="6">
    <source>
        <dbReference type="ARBA" id="ARBA00023004"/>
    </source>
</evidence>
<feature type="binding site" evidence="12">
    <location>
        <position position="299"/>
    </location>
    <ligand>
        <name>[4Fe-4S] cluster</name>
        <dbReference type="ChEBI" id="CHEBI:49883"/>
        <label>2</label>
        <note>4Fe-4S-substrate</note>
    </ligand>
</feature>
<gene>
    <name evidence="12 14" type="primary">moaA</name>
    <name evidence="14" type="ORF">Pla52n_24860</name>
</gene>
<feature type="binding site" evidence="12">
    <location>
        <position position="68"/>
    </location>
    <ligand>
        <name>S-adenosyl-L-methionine</name>
        <dbReference type="ChEBI" id="CHEBI:59789"/>
    </ligand>
</feature>
<feature type="binding site" evidence="12">
    <location>
        <position position="198"/>
    </location>
    <ligand>
        <name>GTP</name>
        <dbReference type="ChEBI" id="CHEBI:37565"/>
    </ligand>
</feature>
<keyword evidence="9 12" id="KW-0501">Molybdenum cofactor biosynthesis</keyword>
<dbReference type="SFLD" id="SFLDG01383">
    <property type="entry name" value="cyclic_pyranopterin_phosphate"/>
    <property type="match status" value="1"/>
</dbReference>
<evidence type="ECO:0000256" key="12">
    <source>
        <dbReference type="HAMAP-Rule" id="MF_01225"/>
    </source>
</evidence>
<keyword evidence="8 12" id="KW-0342">GTP-binding</keyword>
<dbReference type="GO" id="GO:0061799">
    <property type="term" value="F:cyclic pyranopterin monophosphate synthase activity"/>
    <property type="evidence" value="ECO:0007669"/>
    <property type="project" value="TreeGrafter"/>
</dbReference>
<keyword evidence="7 12" id="KW-0411">Iron-sulfur</keyword>
<keyword evidence="3 12" id="KW-0949">S-adenosyl-L-methionine</keyword>
<evidence type="ECO:0000256" key="3">
    <source>
        <dbReference type="ARBA" id="ARBA00022691"/>
    </source>
</evidence>
<dbReference type="Gene3D" id="3.20.20.70">
    <property type="entry name" value="Aldolase class I"/>
    <property type="match status" value="1"/>
</dbReference>
<feature type="domain" description="Radical SAM core" evidence="13">
    <location>
        <begin position="46"/>
        <end position="261"/>
    </location>
</feature>
<feature type="binding site" evidence="12">
    <location>
        <position position="106"/>
    </location>
    <ligand>
        <name>GTP</name>
        <dbReference type="ChEBI" id="CHEBI:37565"/>
    </ligand>
</feature>
<dbReference type="GO" id="GO:0046872">
    <property type="term" value="F:metal ion binding"/>
    <property type="evidence" value="ECO:0007669"/>
    <property type="project" value="UniProtKB-KW"/>
</dbReference>
<dbReference type="InterPro" id="IPR013483">
    <property type="entry name" value="MoaA"/>
</dbReference>
<dbReference type="InterPro" id="IPR050105">
    <property type="entry name" value="MoCo_biosynth_MoaA/MoaC"/>
</dbReference>
<dbReference type="Proteomes" id="UP000320176">
    <property type="component" value="Unassembled WGS sequence"/>
</dbReference>
<keyword evidence="5 12" id="KW-0547">Nucleotide-binding</keyword>
<dbReference type="HAMAP" id="MF_01225_B">
    <property type="entry name" value="MoaA_B"/>
    <property type="match status" value="1"/>
</dbReference>
<feature type="binding site" evidence="12">
    <location>
        <position position="110"/>
    </location>
    <ligand>
        <name>S-adenosyl-L-methionine</name>
        <dbReference type="ChEBI" id="CHEBI:59789"/>
    </ligand>
</feature>
<evidence type="ECO:0000313" key="15">
    <source>
        <dbReference type="Proteomes" id="UP000320176"/>
    </source>
</evidence>
<dbReference type="InterPro" id="IPR010505">
    <property type="entry name" value="MoaA_twitch"/>
</dbReference>
<dbReference type="PANTHER" id="PTHR22960">
    <property type="entry name" value="MOLYBDOPTERIN COFACTOR SYNTHESIS PROTEIN A"/>
    <property type="match status" value="1"/>
</dbReference>
<dbReference type="CDD" id="cd01335">
    <property type="entry name" value="Radical_SAM"/>
    <property type="match status" value="1"/>
</dbReference>
<feature type="binding site" evidence="12">
    <location>
        <position position="69"/>
    </location>
    <ligand>
        <name>[4Fe-4S] cluster</name>
        <dbReference type="ChEBI" id="CHEBI:49883"/>
        <label>1</label>
        <note>4Fe-4S-S-AdoMet</note>
    </ligand>
</feature>
<evidence type="ECO:0000256" key="1">
    <source>
        <dbReference type="ARBA" id="ARBA00012167"/>
    </source>
</evidence>
<dbReference type="NCBIfam" id="TIGR02666">
    <property type="entry name" value="moaA"/>
    <property type="match status" value="1"/>
</dbReference>
<comment type="function">
    <text evidence="12">Catalyzes the cyclization of GTP to (8S)-3',8-cyclo-7,8-dihydroguanosine 5'-triphosphate.</text>
</comment>
<dbReference type="InterPro" id="IPR007197">
    <property type="entry name" value="rSAM"/>
</dbReference>
<dbReference type="SUPFAM" id="SSF102114">
    <property type="entry name" value="Radical SAM enzymes"/>
    <property type="match status" value="1"/>
</dbReference>
<dbReference type="UniPathway" id="UPA00344"/>
<evidence type="ECO:0000256" key="8">
    <source>
        <dbReference type="ARBA" id="ARBA00023134"/>
    </source>
</evidence>
<dbReference type="SFLD" id="SFLDS00029">
    <property type="entry name" value="Radical_SAM"/>
    <property type="match status" value="1"/>
</dbReference>
<dbReference type="GO" id="GO:0006777">
    <property type="term" value="P:Mo-molybdopterin cofactor biosynthetic process"/>
    <property type="evidence" value="ECO:0007669"/>
    <property type="project" value="UniProtKB-UniRule"/>
</dbReference>
<dbReference type="Pfam" id="PF04055">
    <property type="entry name" value="Radical_SAM"/>
    <property type="match status" value="1"/>
</dbReference>
<dbReference type="PANTHER" id="PTHR22960:SF0">
    <property type="entry name" value="MOLYBDENUM COFACTOR BIOSYNTHESIS PROTEIN 1"/>
    <property type="match status" value="1"/>
</dbReference>
<dbReference type="Pfam" id="PF06463">
    <property type="entry name" value="Mob_synth_C"/>
    <property type="match status" value="1"/>
</dbReference>
<feature type="binding site" evidence="12">
    <location>
        <position position="62"/>
    </location>
    <ligand>
        <name>[4Fe-4S] cluster</name>
        <dbReference type="ChEBI" id="CHEBI:49883"/>
        <label>1</label>
        <note>4Fe-4S-S-AdoMet</note>
    </ligand>
</feature>
<dbReference type="InterPro" id="IPR040064">
    <property type="entry name" value="MoaA-like"/>
</dbReference>
<dbReference type="GO" id="GO:0051539">
    <property type="term" value="F:4 iron, 4 sulfur cluster binding"/>
    <property type="evidence" value="ECO:0007669"/>
    <property type="project" value="UniProtKB-UniRule"/>
</dbReference>
<sequence length="369" mass="41091">MKSPVFVLRRDSELDERKTSANSNQLSGSPVKLPVSDNVSMPLIDVFGRVHRSLRISVTDRCNLRCFYCMPETGAEFAPREKLLTFEEIERLVSLLVDRCGIHSVRITGGEPLVRRDLDRLIKMLAALDRLDDLSLTTNGLLLAEQAERLRDSGLRRLNISLDTVDEATFLRISRRKGIDQVISGIDAALRVGFDSIKLNTTAMKGITQTEIVDLVRFAIERDVELRFIEFMALDTDRAWQKADVLSGDEIRAIIESHFGKLTERDRPHASQPAESFQLSGGARIGLIRSVSVPFCNACDRLRLTADGAIRNCLFAQNEFPIRDKMRGGASDEELLDVIVTAVSAKAAGHGMNDVFFSPPDRPMYSIGG</sequence>
<comment type="similarity">
    <text evidence="12">Belongs to the radical SAM superfamily. MoaA family.</text>
</comment>
<dbReference type="AlphaFoldDB" id="A0A5C6AWP9"/>
<keyword evidence="4 12" id="KW-0479">Metal-binding</keyword>
<reference evidence="14 15" key="1">
    <citation type="submission" date="2019-02" db="EMBL/GenBank/DDBJ databases">
        <title>Deep-cultivation of Planctomycetes and their phenomic and genomic characterization uncovers novel biology.</title>
        <authorList>
            <person name="Wiegand S."/>
            <person name="Jogler M."/>
            <person name="Boedeker C."/>
            <person name="Pinto D."/>
            <person name="Vollmers J."/>
            <person name="Rivas-Marin E."/>
            <person name="Kohn T."/>
            <person name="Peeters S.H."/>
            <person name="Heuer A."/>
            <person name="Rast P."/>
            <person name="Oberbeckmann S."/>
            <person name="Bunk B."/>
            <person name="Jeske O."/>
            <person name="Meyerdierks A."/>
            <person name="Storesund J.E."/>
            <person name="Kallscheuer N."/>
            <person name="Luecker S."/>
            <person name="Lage O.M."/>
            <person name="Pohl T."/>
            <person name="Merkel B.J."/>
            <person name="Hornburger P."/>
            <person name="Mueller R.-W."/>
            <person name="Bruemmer F."/>
            <person name="Labrenz M."/>
            <person name="Spormann A.M."/>
            <person name="Op Den Camp H."/>
            <person name="Overmann J."/>
            <person name="Amann R."/>
            <person name="Jetten M.S.M."/>
            <person name="Mascher T."/>
            <person name="Medema M.H."/>
            <person name="Devos D.P."/>
            <person name="Kaster A.-K."/>
            <person name="Ovreas L."/>
            <person name="Rohde M."/>
            <person name="Galperin M.Y."/>
            <person name="Jogler C."/>
        </authorList>
    </citation>
    <scope>NUCLEOTIDE SEQUENCE [LARGE SCALE GENOMIC DNA]</scope>
    <source>
        <strain evidence="14 15">Pla52n</strain>
    </source>
</reference>
<proteinExistence type="inferred from homology"/>
<dbReference type="GO" id="GO:0005525">
    <property type="term" value="F:GTP binding"/>
    <property type="evidence" value="ECO:0007669"/>
    <property type="project" value="UniProtKB-UniRule"/>
</dbReference>
<dbReference type="EMBL" id="SJPN01000003">
    <property type="protein sequence ID" value="TWU04445.1"/>
    <property type="molecule type" value="Genomic_DNA"/>
</dbReference>
<evidence type="ECO:0000256" key="2">
    <source>
        <dbReference type="ARBA" id="ARBA00022485"/>
    </source>
</evidence>
<dbReference type="NCBIfam" id="NF001199">
    <property type="entry name" value="PRK00164.2-1"/>
    <property type="match status" value="1"/>
</dbReference>
<dbReference type="SFLD" id="SFLDG01386">
    <property type="entry name" value="main_SPASM_domain-containing"/>
    <property type="match status" value="1"/>
</dbReference>
<name>A0A5C6AWP9_9BACT</name>
<evidence type="ECO:0000313" key="14">
    <source>
        <dbReference type="EMBL" id="TWU04445.1"/>
    </source>
</evidence>
<feature type="binding site" evidence="12">
    <location>
        <position position="232"/>
    </location>
    <ligand>
        <name>S-adenosyl-L-methionine</name>
        <dbReference type="ChEBI" id="CHEBI:59789"/>
    </ligand>
</feature>
<dbReference type="SFLD" id="SFLDG01067">
    <property type="entry name" value="SPASM/twitch_domain_containing"/>
    <property type="match status" value="1"/>
</dbReference>
<evidence type="ECO:0000256" key="7">
    <source>
        <dbReference type="ARBA" id="ARBA00023014"/>
    </source>
</evidence>
<dbReference type="SMART" id="SM00729">
    <property type="entry name" value="Elp3"/>
    <property type="match status" value="1"/>
</dbReference>
<evidence type="ECO:0000259" key="13">
    <source>
        <dbReference type="PROSITE" id="PS51918"/>
    </source>
</evidence>
<feature type="binding site" evidence="12">
    <location>
        <position position="55"/>
    </location>
    <ligand>
        <name>GTP</name>
        <dbReference type="ChEBI" id="CHEBI:37565"/>
    </ligand>
</feature>
<evidence type="ECO:0000256" key="5">
    <source>
        <dbReference type="ARBA" id="ARBA00022741"/>
    </source>
</evidence>
<comment type="catalytic activity">
    <reaction evidence="11 12">
        <text>GTP + AH2 + S-adenosyl-L-methionine = (8S)-3',8-cyclo-7,8-dihydroguanosine 5'-triphosphate + 5'-deoxyadenosine + L-methionine + A + H(+)</text>
        <dbReference type="Rhea" id="RHEA:49576"/>
        <dbReference type="ChEBI" id="CHEBI:13193"/>
        <dbReference type="ChEBI" id="CHEBI:15378"/>
        <dbReference type="ChEBI" id="CHEBI:17319"/>
        <dbReference type="ChEBI" id="CHEBI:17499"/>
        <dbReference type="ChEBI" id="CHEBI:37565"/>
        <dbReference type="ChEBI" id="CHEBI:57844"/>
        <dbReference type="ChEBI" id="CHEBI:59789"/>
        <dbReference type="ChEBI" id="CHEBI:131766"/>
        <dbReference type="EC" id="4.1.99.22"/>
    </reaction>
</comment>
<keyword evidence="6 12" id="KW-0408">Iron</keyword>
<dbReference type="InterPro" id="IPR058240">
    <property type="entry name" value="rSAM_sf"/>
</dbReference>
<dbReference type="GO" id="GO:1904047">
    <property type="term" value="F:S-adenosyl-L-methionine binding"/>
    <property type="evidence" value="ECO:0007669"/>
    <property type="project" value="UniProtKB-UniRule"/>
</dbReference>